<dbReference type="GO" id="GO:0055085">
    <property type="term" value="P:transmembrane transport"/>
    <property type="evidence" value="ECO:0007669"/>
    <property type="project" value="TreeGrafter"/>
</dbReference>
<comment type="similarity">
    <text evidence="2">Belongs to the autoinducer-2 exporter (AI-2E) (TC 2.A.86) family.</text>
</comment>
<dbReference type="KEGG" id="kbs:EPA93_12590"/>
<keyword evidence="9" id="KW-1185">Reference proteome</keyword>
<evidence type="ECO:0000313" key="9">
    <source>
        <dbReference type="Proteomes" id="UP000290365"/>
    </source>
</evidence>
<keyword evidence="3 7" id="KW-0812">Transmembrane</keyword>
<reference evidence="8 9" key="1">
    <citation type="submission" date="2019-01" db="EMBL/GenBank/DDBJ databases">
        <title>Ktedonosporobacter rubrisoli SCAWS-G2.</title>
        <authorList>
            <person name="Huang Y."/>
            <person name="Yan B."/>
        </authorList>
    </citation>
    <scope>NUCLEOTIDE SEQUENCE [LARGE SCALE GENOMIC DNA]</scope>
    <source>
        <strain evidence="8 9">SCAWS-G2</strain>
    </source>
</reference>
<evidence type="ECO:0000256" key="5">
    <source>
        <dbReference type="ARBA" id="ARBA00023136"/>
    </source>
</evidence>
<evidence type="ECO:0000256" key="2">
    <source>
        <dbReference type="ARBA" id="ARBA00009773"/>
    </source>
</evidence>
<evidence type="ECO:0000256" key="4">
    <source>
        <dbReference type="ARBA" id="ARBA00022989"/>
    </source>
</evidence>
<dbReference type="Proteomes" id="UP000290365">
    <property type="component" value="Chromosome"/>
</dbReference>
<feature type="region of interest" description="Disordered" evidence="6">
    <location>
        <begin position="106"/>
        <end position="129"/>
    </location>
</feature>
<keyword evidence="5 7" id="KW-0472">Membrane</keyword>
<feature type="transmembrane region" description="Helical" evidence="7">
    <location>
        <begin position="59"/>
        <end position="90"/>
    </location>
</feature>
<accession>A0A4P6JPU9</accession>
<gene>
    <name evidence="8" type="ORF">EPA93_12590</name>
</gene>
<protein>
    <submittedName>
        <fullName evidence="8">AI-2E family transporter</fullName>
    </submittedName>
</protein>
<evidence type="ECO:0000256" key="7">
    <source>
        <dbReference type="SAM" id="Phobius"/>
    </source>
</evidence>
<dbReference type="PANTHER" id="PTHR21716">
    <property type="entry name" value="TRANSMEMBRANE PROTEIN"/>
    <property type="match status" value="1"/>
</dbReference>
<feature type="transmembrane region" description="Helical" evidence="7">
    <location>
        <begin position="7"/>
        <end position="39"/>
    </location>
</feature>
<evidence type="ECO:0000256" key="6">
    <source>
        <dbReference type="SAM" id="MobiDB-lite"/>
    </source>
</evidence>
<organism evidence="8 9">
    <name type="scientific">Ktedonosporobacter rubrisoli</name>
    <dbReference type="NCBI Taxonomy" id="2509675"/>
    <lineage>
        <taxon>Bacteria</taxon>
        <taxon>Bacillati</taxon>
        <taxon>Chloroflexota</taxon>
        <taxon>Ktedonobacteria</taxon>
        <taxon>Ktedonobacterales</taxon>
        <taxon>Ktedonosporobacteraceae</taxon>
        <taxon>Ktedonosporobacter</taxon>
    </lineage>
</organism>
<dbReference type="OrthoDB" id="9799225at2"/>
<keyword evidence="4 7" id="KW-1133">Transmembrane helix</keyword>
<dbReference type="EMBL" id="CP035758">
    <property type="protein sequence ID" value="QBD76796.1"/>
    <property type="molecule type" value="Genomic_DNA"/>
</dbReference>
<dbReference type="InterPro" id="IPR002549">
    <property type="entry name" value="AI-2E-like"/>
</dbReference>
<name>A0A4P6JPU9_KTERU</name>
<evidence type="ECO:0000313" key="8">
    <source>
        <dbReference type="EMBL" id="QBD76796.1"/>
    </source>
</evidence>
<comment type="subcellular location">
    <subcellularLocation>
        <location evidence="1">Membrane</location>
        <topology evidence="1">Multi-pass membrane protein</topology>
    </subcellularLocation>
</comment>
<evidence type="ECO:0000256" key="1">
    <source>
        <dbReference type="ARBA" id="ARBA00004141"/>
    </source>
</evidence>
<sequence>MPNVGIVIACIPPVLLALIQHGLIGALVVIVVLFIINLIGDNVITPQLMGSGLDLSQSVVFFTFVFWTWMFGAIGALLSVLLTVLVKLILETNDETRWLAVIMSSNKEKKPEKRNTERDERNDQKTSPS</sequence>
<evidence type="ECO:0000256" key="3">
    <source>
        <dbReference type="ARBA" id="ARBA00022692"/>
    </source>
</evidence>
<proteinExistence type="inferred from homology"/>
<dbReference type="AlphaFoldDB" id="A0A4P6JPU9"/>
<dbReference type="GO" id="GO:0016020">
    <property type="term" value="C:membrane"/>
    <property type="evidence" value="ECO:0007669"/>
    <property type="project" value="UniProtKB-SubCell"/>
</dbReference>
<dbReference type="PANTHER" id="PTHR21716:SF64">
    <property type="entry name" value="AI-2 TRANSPORT PROTEIN TQSA"/>
    <property type="match status" value="1"/>
</dbReference>
<dbReference type="Pfam" id="PF01594">
    <property type="entry name" value="AI-2E_transport"/>
    <property type="match status" value="1"/>
</dbReference>